<dbReference type="Proteomes" id="UP001291653">
    <property type="component" value="Unassembled WGS sequence"/>
</dbReference>
<dbReference type="EMBL" id="BSBI01000011">
    <property type="protein sequence ID" value="GLF97553.1"/>
    <property type="molecule type" value="Genomic_DNA"/>
</dbReference>
<accession>A0ABQ5P514</accession>
<protein>
    <recommendedName>
        <fullName evidence="4">Translation initiation factor IF-2</fullName>
    </recommendedName>
</protein>
<feature type="compositionally biased region" description="Basic and acidic residues" evidence="1">
    <location>
        <begin position="168"/>
        <end position="186"/>
    </location>
</feature>
<feature type="region of interest" description="Disordered" evidence="1">
    <location>
        <begin position="128"/>
        <end position="266"/>
    </location>
</feature>
<gene>
    <name evidence="2" type="ORF">SYYSPA8_24670</name>
</gene>
<sequence length="266" mass="26629">MGRERETGMAEGEGAGRGAMSAPSPSPPSGALPASDAPGDATHGVPPGASSDGIPPDAPPDDLPGLLALLGRLLEGHAPAEVAVLLREELDRRETAAYASGWRDAAAEYGAALDEALAATRSRPLRLVGQAPGRAAVLPFRQEFPPGAERRPGHPDRGDSRTAAAATDDGKGARSDKGDKGDKGDRGGSGGTAAPDGGPRAGDSRPALVPKRRGSRVPTIPRLAGPRRPRSEDPPDPPGPPDPPDPPGPTGPADPTGPAGPDGDAG</sequence>
<feature type="compositionally biased region" description="Low complexity" evidence="1">
    <location>
        <begin position="253"/>
        <end position="266"/>
    </location>
</feature>
<keyword evidence="3" id="KW-1185">Reference proteome</keyword>
<evidence type="ECO:0008006" key="4">
    <source>
        <dbReference type="Google" id="ProtNLM"/>
    </source>
</evidence>
<reference evidence="2 3" key="1">
    <citation type="submission" date="2022-10" db="EMBL/GenBank/DDBJ databases">
        <title>Draft genome sequence of Streptomyces sp. YSPA8.</title>
        <authorList>
            <person name="Moriuchi R."/>
            <person name="Dohra H."/>
            <person name="Yamamura H."/>
            <person name="Kodani S."/>
        </authorList>
    </citation>
    <scope>NUCLEOTIDE SEQUENCE [LARGE SCALE GENOMIC DNA]</scope>
    <source>
        <strain evidence="2 3">YSPA8</strain>
    </source>
</reference>
<feature type="compositionally biased region" description="Pro residues" evidence="1">
    <location>
        <begin position="236"/>
        <end position="252"/>
    </location>
</feature>
<feature type="region of interest" description="Disordered" evidence="1">
    <location>
        <begin position="1"/>
        <end position="65"/>
    </location>
</feature>
<comment type="caution">
    <text evidence="2">The sequence shown here is derived from an EMBL/GenBank/DDBJ whole genome shotgun (WGS) entry which is preliminary data.</text>
</comment>
<dbReference type="RefSeq" id="WP_323449553.1">
    <property type="nucleotide sequence ID" value="NZ_BSBI01000011.1"/>
</dbReference>
<evidence type="ECO:0000256" key="1">
    <source>
        <dbReference type="SAM" id="MobiDB-lite"/>
    </source>
</evidence>
<evidence type="ECO:0000313" key="2">
    <source>
        <dbReference type="EMBL" id="GLF97553.1"/>
    </source>
</evidence>
<organism evidence="2 3">
    <name type="scientific">Streptomyces yaizuensis</name>
    <dbReference type="NCBI Taxonomy" id="2989713"/>
    <lineage>
        <taxon>Bacteria</taxon>
        <taxon>Bacillati</taxon>
        <taxon>Actinomycetota</taxon>
        <taxon>Actinomycetes</taxon>
        <taxon>Kitasatosporales</taxon>
        <taxon>Streptomycetaceae</taxon>
        <taxon>Streptomyces</taxon>
    </lineage>
</organism>
<evidence type="ECO:0000313" key="3">
    <source>
        <dbReference type="Proteomes" id="UP001291653"/>
    </source>
</evidence>
<proteinExistence type="predicted"/>
<feature type="compositionally biased region" description="Basic and acidic residues" evidence="1">
    <location>
        <begin position="148"/>
        <end position="160"/>
    </location>
</feature>
<name>A0ABQ5P514_9ACTN</name>